<dbReference type="EMBL" id="JAEQNE010000002">
    <property type="protein sequence ID" value="MBL0391479.1"/>
    <property type="molecule type" value="Genomic_DNA"/>
</dbReference>
<reference evidence="3 4" key="1">
    <citation type="journal article" date="2017" name="Int. J. Syst. Evol. Microbiol.">
        <title>Ramlibacter monticola sp. nov., isolated from forest soil.</title>
        <authorList>
            <person name="Chaudhary D.K."/>
            <person name="Kim J."/>
        </authorList>
    </citation>
    <scope>NUCLEOTIDE SEQUENCE [LARGE SCALE GENOMIC DNA]</scope>
    <source>
        <strain evidence="3 4">KACC 19175</strain>
    </source>
</reference>
<organism evidence="3 4">
    <name type="scientific">Ramlibacter monticola</name>
    <dbReference type="NCBI Taxonomy" id="1926872"/>
    <lineage>
        <taxon>Bacteria</taxon>
        <taxon>Pseudomonadati</taxon>
        <taxon>Pseudomonadota</taxon>
        <taxon>Betaproteobacteria</taxon>
        <taxon>Burkholderiales</taxon>
        <taxon>Comamonadaceae</taxon>
        <taxon>Ramlibacter</taxon>
    </lineage>
</organism>
<sequence length="145" mass="15588">MYKPSLPSLFAGALALSAFGAFAAPADDARTHFQAIASGDVQILMRGYAENAQFNWIGGPLDGTYTTPEAIRGVWTKFTGAQGPLKVSVDRLEESANPKGSTISANVQFEGKSAIKVRYVLTFRDGRIVSETWQIDPKLAVATAY</sequence>
<dbReference type="Proteomes" id="UP000599109">
    <property type="component" value="Unassembled WGS sequence"/>
</dbReference>
<proteinExistence type="predicted"/>
<feature type="domain" description="SnoaL-like" evidence="2">
    <location>
        <begin position="30"/>
        <end position="130"/>
    </location>
</feature>
<dbReference type="SUPFAM" id="SSF54427">
    <property type="entry name" value="NTF2-like"/>
    <property type="match status" value="1"/>
</dbReference>
<dbReference type="Pfam" id="PF12680">
    <property type="entry name" value="SnoaL_2"/>
    <property type="match status" value="1"/>
</dbReference>
<dbReference type="AlphaFoldDB" id="A0A936YY88"/>
<evidence type="ECO:0000259" key="2">
    <source>
        <dbReference type="Pfam" id="PF12680"/>
    </source>
</evidence>
<keyword evidence="4" id="KW-1185">Reference proteome</keyword>
<evidence type="ECO:0000313" key="4">
    <source>
        <dbReference type="Proteomes" id="UP000599109"/>
    </source>
</evidence>
<dbReference type="Gene3D" id="3.10.450.50">
    <property type="match status" value="1"/>
</dbReference>
<comment type="caution">
    <text evidence="3">The sequence shown here is derived from an EMBL/GenBank/DDBJ whole genome shotgun (WGS) entry which is preliminary data.</text>
</comment>
<keyword evidence="1" id="KW-0732">Signal</keyword>
<dbReference type="InterPro" id="IPR032710">
    <property type="entry name" value="NTF2-like_dom_sf"/>
</dbReference>
<evidence type="ECO:0000313" key="3">
    <source>
        <dbReference type="EMBL" id="MBL0391479.1"/>
    </source>
</evidence>
<evidence type="ECO:0000256" key="1">
    <source>
        <dbReference type="SAM" id="SignalP"/>
    </source>
</evidence>
<feature type="signal peptide" evidence="1">
    <location>
        <begin position="1"/>
        <end position="23"/>
    </location>
</feature>
<dbReference type="RefSeq" id="WP_201674107.1">
    <property type="nucleotide sequence ID" value="NZ_JAEQNE010000002.1"/>
</dbReference>
<protein>
    <submittedName>
        <fullName evidence="3">Nuclear transport factor 2 family protein</fullName>
    </submittedName>
</protein>
<accession>A0A936YY88</accession>
<gene>
    <name evidence="3" type="ORF">JJ685_10040</name>
</gene>
<dbReference type="InterPro" id="IPR037401">
    <property type="entry name" value="SnoaL-like"/>
</dbReference>
<feature type="chain" id="PRO_5037714010" evidence="1">
    <location>
        <begin position="24"/>
        <end position="145"/>
    </location>
</feature>
<name>A0A936YY88_9BURK</name>